<dbReference type="GO" id="GO:0005739">
    <property type="term" value="C:mitochondrion"/>
    <property type="evidence" value="ECO:0007669"/>
    <property type="project" value="UniProtKB-ARBA"/>
</dbReference>
<dbReference type="PANTHER" id="PTHR16255">
    <property type="entry name" value="REQUIRED FOR MEIOTIC NUCLEAR DIVISION PROTEIN 1 HOMOLOG"/>
    <property type="match status" value="1"/>
</dbReference>
<reference evidence="5" key="2">
    <citation type="submission" date="2015-01" db="EMBL/GenBank/DDBJ databases">
        <title>Evolutionary Origins and Diversification of the Mycorrhizal Mutualists.</title>
        <authorList>
            <consortium name="DOE Joint Genome Institute"/>
            <consortium name="Mycorrhizal Genomics Consortium"/>
            <person name="Kohler A."/>
            <person name="Kuo A."/>
            <person name="Nagy L.G."/>
            <person name="Floudas D."/>
            <person name="Copeland A."/>
            <person name="Barry K.W."/>
            <person name="Cichocki N."/>
            <person name="Veneault-Fourrey C."/>
            <person name="LaButti K."/>
            <person name="Lindquist E.A."/>
            <person name="Lipzen A."/>
            <person name="Lundell T."/>
            <person name="Morin E."/>
            <person name="Murat C."/>
            <person name="Riley R."/>
            <person name="Ohm R."/>
            <person name="Sun H."/>
            <person name="Tunlid A."/>
            <person name="Henrissat B."/>
            <person name="Grigoriev I.V."/>
            <person name="Hibbett D.S."/>
            <person name="Martin F."/>
        </authorList>
    </citation>
    <scope>NUCLEOTIDE SEQUENCE [LARGE SCALE GENOMIC DNA]</scope>
    <source>
        <strain evidence="5">MAFF 305830</strain>
    </source>
</reference>
<dbReference type="AlphaFoldDB" id="A0A0C2XEB6"/>
<dbReference type="Pfam" id="PF02582">
    <property type="entry name" value="DUF155"/>
    <property type="match status" value="1"/>
</dbReference>
<name>A0A0C2XEB6_SERVB</name>
<keyword evidence="5" id="KW-1185">Reference proteome</keyword>
<protein>
    <recommendedName>
        <fullName evidence="3">DUF155 domain-containing protein</fullName>
    </recommendedName>
</protein>
<dbReference type="OrthoDB" id="242766at2759"/>
<evidence type="ECO:0000256" key="1">
    <source>
        <dbReference type="ARBA" id="ARBA00008306"/>
    </source>
</evidence>
<accession>A0A0C2XEB6</accession>
<dbReference type="InterPro" id="IPR003734">
    <property type="entry name" value="DUF155"/>
</dbReference>
<gene>
    <name evidence="4" type="ORF">M408DRAFT_329926</name>
</gene>
<dbReference type="PANTHER" id="PTHR16255:SF1">
    <property type="entry name" value="REQUIRED FOR MEIOTIC NUCLEAR DIVISION PROTEIN 1 HOMOLOG"/>
    <property type="match status" value="1"/>
</dbReference>
<evidence type="ECO:0000259" key="3">
    <source>
        <dbReference type="Pfam" id="PF02582"/>
    </source>
</evidence>
<feature type="domain" description="DUF155" evidence="3">
    <location>
        <begin position="140"/>
        <end position="334"/>
    </location>
</feature>
<evidence type="ECO:0000313" key="4">
    <source>
        <dbReference type="EMBL" id="KIM27457.1"/>
    </source>
</evidence>
<dbReference type="InterPro" id="IPR051624">
    <property type="entry name" value="RMD1/Sad1-interacting"/>
</dbReference>
<comment type="similarity">
    <text evidence="1">Belongs to the RMD1/sif2 family.</text>
</comment>
<dbReference type="EMBL" id="KN824298">
    <property type="protein sequence ID" value="KIM27457.1"/>
    <property type="molecule type" value="Genomic_DNA"/>
</dbReference>
<organism evidence="4 5">
    <name type="scientific">Serendipita vermifera MAFF 305830</name>
    <dbReference type="NCBI Taxonomy" id="933852"/>
    <lineage>
        <taxon>Eukaryota</taxon>
        <taxon>Fungi</taxon>
        <taxon>Dikarya</taxon>
        <taxon>Basidiomycota</taxon>
        <taxon>Agaricomycotina</taxon>
        <taxon>Agaricomycetes</taxon>
        <taxon>Sebacinales</taxon>
        <taxon>Serendipitaceae</taxon>
        <taxon>Serendipita</taxon>
    </lineage>
</organism>
<dbReference type="GO" id="GO:0070131">
    <property type="term" value="P:positive regulation of mitochondrial translation"/>
    <property type="evidence" value="ECO:0007669"/>
    <property type="project" value="TreeGrafter"/>
</dbReference>
<sequence>MSWIPLRRQLRFTPSSSRLVNVYYHNPCWSRFASTRTPPKSESKPAIPEPLPPKPKSNTNLRKTAAASLAIRETPTATRGAIQPVFTLSTAERYILPPLLNTLKSSNATMLAEALWLPVIRGRQTNGNEANDEQALGEAFIFENGCAVFWGVQEEDARRLLNDLVRKSGVEIGRYAEEETEEVEFLTDPAERTRLQGDLIILGETMPLSSPEEIFPSVIPASALPEETLAARYAFSEALARSTALSAIETGVEEFLSSVSRLPNTLSATGKPGLNRKEIIKRMGLLLGFRQRIFLNPQNFTDMPEVYWSEAVLEKYFAEMSDALEIKSRTQLVNAKITYAVELQSVMRELLTEASGHRMELIIIALIAFEATLAFIREGPEIWRMITGKHSSKHEPAI</sequence>
<evidence type="ECO:0000313" key="5">
    <source>
        <dbReference type="Proteomes" id="UP000054097"/>
    </source>
</evidence>
<proteinExistence type="inferred from homology"/>
<feature type="region of interest" description="Disordered" evidence="2">
    <location>
        <begin position="34"/>
        <end position="60"/>
    </location>
</feature>
<dbReference type="Proteomes" id="UP000054097">
    <property type="component" value="Unassembled WGS sequence"/>
</dbReference>
<evidence type="ECO:0000256" key="2">
    <source>
        <dbReference type="SAM" id="MobiDB-lite"/>
    </source>
</evidence>
<reference evidence="4 5" key="1">
    <citation type="submission" date="2014-04" db="EMBL/GenBank/DDBJ databases">
        <authorList>
            <consortium name="DOE Joint Genome Institute"/>
            <person name="Kuo A."/>
            <person name="Zuccaro A."/>
            <person name="Kohler A."/>
            <person name="Nagy L.G."/>
            <person name="Floudas D."/>
            <person name="Copeland A."/>
            <person name="Barry K.W."/>
            <person name="Cichocki N."/>
            <person name="Veneault-Fourrey C."/>
            <person name="LaButti K."/>
            <person name="Lindquist E.A."/>
            <person name="Lipzen A."/>
            <person name="Lundell T."/>
            <person name="Morin E."/>
            <person name="Murat C."/>
            <person name="Sun H."/>
            <person name="Tunlid A."/>
            <person name="Henrissat B."/>
            <person name="Grigoriev I.V."/>
            <person name="Hibbett D.S."/>
            <person name="Martin F."/>
            <person name="Nordberg H.P."/>
            <person name="Cantor M.N."/>
            <person name="Hua S.X."/>
        </authorList>
    </citation>
    <scope>NUCLEOTIDE SEQUENCE [LARGE SCALE GENOMIC DNA]</scope>
    <source>
        <strain evidence="4 5">MAFF 305830</strain>
    </source>
</reference>
<dbReference type="HOGENOM" id="CLU_011220_6_1_1"/>